<accession>A0A223DQJ7</accession>
<dbReference type="AlphaFoldDB" id="A0A223DQJ7"/>
<organism evidence="1">
    <name type="scientific">Klebsiella pneumoniae</name>
    <dbReference type="NCBI Taxonomy" id="573"/>
    <lineage>
        <taxon>Bacteria</taxon>
        <taxon>Pseudomonadati</taxon>
        <taxon>Pseudomonadota</taxon>
        <taxon>Gammaproteobacteria</taxon>
        <taxon>Enterobacterales</taxon>
        <taxon>Enterobacteriaceae</taxon>
        <taxon>Klebsiella/Raoultella group</taxon>
        <taxon>Klebsiella</taxon>
        <taxon>Klebsiella pneumoniae complex</taxon>
    </lineage>
</organism>
<name>A0A223DQJ7_KLEPN</name>
<proteinExistence type="predicted"/>
<geneLocation type="plasmid" evidence="1">
    <name>p447-IMP</name>
</geneLocation>
<reference evidence="1" key="1">
    <citation type="submission" date="2019-05" db="EMBL/GenBank/DDBJ databases">
        <title>Complete sequence of plasmid p447-IMP harbouring the metallo-beta-lactamase gene blaIMP-8.</title>
        <authorList>
            <person name="Zhan Z."/>
            <person name="Feng J."/>
            <person name="Jiang X."/>
            <person name="Liang Q."/>
            <person name="Liang L."/>
            <person name="Yuan M."/>
            <person name="Fang H."/>
            <person name="Li P."/>
            <person name="Zhou D."/>
        </authorList>
    </citation>
    <scope>NUCLEOTIDE SEQUENCE</scope>
    <source>
        <strain evidence="1">447</strain>
        <plasmid evidence="1">p447-IMP</plasmid>
    </source>
</reference>
<protein>
    <submittedName>
        <fullName evidence="1">Uncharacterized protein</fullName>
    </submittedName>
</protein>
<evidence type="ECO:0000313" key="1">
    <source>
        <dbReference type="EMBL" id="ASS84971.1"/>
    </source>
</evidence>
<dbReference type="EMBL" id="KY978631">
    <property type="protein sequence ID" value="ASS84971.1"/>
    <property type="molecule type" value="Genomic_DNA"/>
</dbReference>
<keyword evidence="1" id="KW-0614">Plasmid</keyword>
<dbReference type="RefSeq" id="WP_069325257.1">
    <property type="nucleotide sequence ID" value="NZ_KY978631.1"/>
</dbReference>
<sequence length="187" mass="21362">MDFRTQYLDYFKRIAHHLGKGWRVVTLPTEKNYFITLINPELRHFEVTAQRGKDSRLHISSGIKQDYHTYSKHWCTVSPDRPPSHIAGDIKRKLLAHAFDESAEEIERRNKREGNSEATAILLAALGRLVEVDADTRTNGTFCNFVHKGAGIKGKVEGKLEWGYFELRLAGLPPEKLVKIMGFLTTL</sequence>